<dbReference type="Gene3D" id="1.10.155.10">
    <property type="entry name" value="Chemotaxis receptor methyltransferase CheR, N-terminal domain"/>
    <property type="match status" value="1"/>
</dbReference>
<dbReference type="SUPFAM" id="SSF47757">
    <property type="entry name" value="Chemotaxis receptor methyltransferase CheR, N-terminal domain"/>
    <property type="match status" value="1"/>
</dbReference>
<dbReference type="InterPro" id="IPR022642">
    <property type="entry name" value="CheR_C"/>
</dbReference>
<keyword evidence="4 7" id="KW-0808">Transferase</keyword>
<keyword evidence="5" id="KW-0949">S-adenosyl-L-methionine</keyword>
<dbReference type="Pfam" id="PF01739">
    <property type="entry name" value="CheR"/>
    <property type="match status" value="1"/>
</dbReference>
<evidence type="ECO:0000256" key="2">
    <source>
        <dbReference type="ARBA" id="ARBA00012534"/>
    </source>
</evidence>
<dbReference type="InterPro" id="IPR026024">
    <property type="entry name" value="Chemotaxis_MeTrfase_CheR"/>
</dbReference>
<dbReference type="AlphaFoldDB" id="A0A7G9WLB3"/>
<dbReference type="SUPFAM" id="SSF53335">
    <property type="entry name" value="S-adenosyl-L-methionine-dependent methyltransferases"/>
    <property type="match status" value="1"/>
</dbReference>
<evidence type="ECO:0000256" key="1">
    <source>
        <dbReference type="ARBA" id="ARBA00001541"/>
    </source>
</evidence>
<dbReference type="PANTHER" id="PTHR24422">
    <property type="entry name" value="CHEMOTAXIS PROTEIN METHYLTRANSFERASE"/>
    <property type="match status" value="1"/>
</dbReference>
<gene>
    <name evidence="7" type="ORF">H6X83_08665</name>
</gene>
<proteinExistence type="predicted"/>
<dbReference type="PANTHER" id="PTHR24422:SF19">
    <property type="entry name" value="CHEMOTAXIS PROTEIN METHYLTRANSFERASE"/>
    <property type="match status" value="1"/>
</dbReference>
<dbReference type="InterPro" id="IPR022641">
    <property type="entry name" value="CheR_N"/>
</dbReference>
<dbReference type="EMBL" id="CP060696">
    <property type="protein sequence ID" value="QNO19475.1"/>
    <property type="molecule type" value="Genomic_DNA"/>
</dbReference>
<dbReference type="InterPro" id="IPR000780">
    <property type="entry name" value="CheR_MeTrfase"/>
</dbReference>
<accession>A0A7G9WLB3</accession>
<dbReference type="KEGG" id="caml:H6X83_08665"/>
<dbReference type="PROSITE" id="PS50123">
    <property type="entry name" value="CHER"/>
    <property type="match status" value="1"/>
</dbReference>
<dbReference type="InterPro" id="IPR029063">
    <property type="entry name" value="SAM-dependent_MTases_sf"/>
</dbReference>
<evidence type="ECO:0000256" key="3">
    <source>
        <dbReference type="ARBA" id="ARBA00022603"/>
    </source>
</evidence>
<keyword evidence="8" id="KW-1185">Reference proteome</keyword>
<evidence type="ECO:0000256" key="5">
    <source>
        <dbReference type="ARBA" id="ARBA00022691"/>
    </source>
</evidence>
<evidence type="ECO:0000313" key="7">
    <source>
        <dbReference type="EMBL" id="QNO19475.1"/>
    </source>
</evidence>
<keyword evidence="3 7" id="KW-0489">Methyltransferase</keyword>
<dbReference type="InterPro" id="IPR036804">
    <property type="entry name" value="CheR_N_sf"/>
</dbReference>
<evidence type="ECO:0000256" key="4">
    <source>
        <dbReference type="ARBA" id="ARBA00022679"/>
    </source>
</evidence>
<dbReference type="CDD" id="cd02440">
    <property type="entry name" value="AdoMet_MTases"/>
    <property type="match status" value="1"/>
</dbReference>
<protein>
    <recommendedName>
        <fullName evidence="2">protein-glutamate O-methyltransferase</fullName>
        <ecNumber evidence="2">2.1.1.80</ecNumber>
    </recommendedName>
</protein>
<organism evidence="7 8">
    <name type="scientific">Caproicibacterium amylolyticum</name>
    <dbReference type="NCBI Taxonomy" id="2766537"/>
    <lineage>
        <taxon>Bacteria</taxon>
        <taxon>Bacillati</taxon>
        <taxon>Bacillota</taxon>
        <taxon>Clostridia</taxon>
        <taxon>Eubacteriales</taxon>
        <taxon>Oscillospiraceae</taxon>
        <taxon>Caproicibacterium</taxon>
    </lineage>
</organism>
<dbReference type="GO" id="GO:0008983">
    <property type="term" value="F:protein-glutamate O-methyltransferase activity"/>
    <property type="evidence" value="ECO:0007669"/>
    <property type="project" value="UniProtKB-EC"/>
</dbReference>
<evidence type="ECO:0000313" key="8">
    <source>
        <dbReference type="Proteomes" id="UP000516046"/>
    </source>
</evidence>
<comment type="catalytic activity">
    <reaction evidence="1">
        <text>L-glutamyl-[protein] + S-adenosyl-L-methionine = [protein]-L-glutamate 5-O-methyl ester + S-adenosyl-L-homocysteine</text>
        <dbReference type="Rhea" id="RHEA:24452"/>
        <dbReference type="Rhea" id="RHEA-COMP:10208"/>
        <dbReference type="Rhea" id="RHEA-COMP:10311"/>
        <dbReference type="ChEBI" id="CHEBI:29973"/>
        <dbReference type="ChEBI" id="CHEBI:57856"/>
        <dbReference type="ChEBI" id="CHEBI:59789"/>
        <dbReference type="ChEBI" id="CHEBI:82795"/>
        <dbReference type="EC" id="2.1.1.80"/>
    </reaction>
</comment>
<dbReference type="Proteomes" id="UP000516046">
    <property type="component" value="Chromosome"/>
</dbReference>
<dbReference type="PIRSF" id="PIRSF000410">
    <property type="entry name" value="CheR"/>
    <property type="match status" value="1"/>
</dbReference>
<sequence length="270" mass="31366">MVHLTDQEFKTLVDFVHSKYGINLIKKRVLIEGRLSQTLHQKGLSSFRQYIDLLKADRTGAEMTTFLNKITTNHSYFARENEHFNYLANTALPYMERTRSSHDLRIWSAGCSAGQEAYNMAMTIDQYFGANKHLWDTTILATDISMDVLKRAQAAVYPDNNLTNVPPIWKQKYFKSLGDGTYQVCDKIRKEVVFKPLNLMEPFHFIKPFDIIFCRNVMIYFDAPTTDRLIEKFYNVIAPGGYLFIGHSEVINKEATKFRYVQPAIYQRGE</sequence>
<dbReference type="GO" id="GO:0032259">
    <property type="term" value="P:methylation"/>
    <property type="evidence" value="ECO:0007669"/>
    <property type="project" value="UniProtKB-KW"/>
</dbReference>
<dbReference type="InterPro" id="IPR050903">
    <property type="entry name" value="Bact_Chemotaxis_MeTrfase"/>
</dbReference>
<dbReference type="Pfam" id="PF03705">
    <property type="entry name" value="CheR_N"/>
    <property type="match status" value="1"/>
</dbReference>
<feature type="domain" description="CheR-type methyltransferase" evidence="6">
    <location>
        <begin position="1"/>
        <end position="270"/>
    </location>
</feature>
<dbReference type="PRINTS" id="PR00996">
    <property type="entry name" value="CHERMTFRASE"/>
</dbReference>
<dbReference type="EC" id="2.1.1.80" evidence="2"/>
<dbReference type="Gene3D" id="3.40.50.150">
    <property type="entry name" value="Vaccinia Virus protein VP39"/>
    <property type="match status" value="1"/>
</dbReference>
<evidence type="ECO:0000259" key="6">
    <source>
        <dbReference type="PROSITE" id="PS50123"/>
    </source>
</evidence>
<name>A0A7G9WLB3_9FIRM</name>
<reference evidence="7 8" key="1">
    <citation type="submission" date="2020-08" db="EMBL/GenBank/DDBJ databases">
        <authorList>
            <person name="Ren C."/>
            <person name="Gu Y."/>
            <person name="Xu Y."/>
        </authorList>
    </citation>
    <scope>NUCLEOTIDE SEQUENCE [LARGE SCALE GENOMIC DNA]</scope>
    <source>
        <strain evidence="7 8">LBM18003</strain>
    </source>
</reference>
<dbReference type="SMART" id="SM00138">
    <property type="entry name" value="MeTrc"/>
    <property type="match status" value="1"/>
</dbReference>